<keyword evidence="3" id="KW-1185">Reference proteome</keyword>
<organism evidence="2 3">
    <name type="scientific">Marasmiellus scandens</name>
    <dbReference type="NCBI Taxonomy" id="2682957"/>
    <lineage>
        <taxon>Eukaryota</taxon>
        <taxon>Fungi</taxon>
        <taxon>Dikarya</taxon>
        <taxon>Basidiomycota</taxon>
        <taxon>Agaricomycotina</taxon>
        <taxon>Agaricomycetes</taxon>
        <taxon>Agaricomycetidae</taxon>
        <taxon>Agaricales</taxon>
        <taxon>Marasmiineae</taxon>
        <taxon>Omphalotaceae</taxon>
        <taxon>Marasmiellus</taxon>
    </lineage>
</organism>
<feature type="compositionally biased region" description="Acidic residues" evidence="1">
    <location>
        <begin position="297"/>
        <end position="306"/>
    </location>
</feature>
<comment type="caution">
    <text evidence="2">The sequence shown here is derived from an EMBL/GenBank/DDBJ whole genome shotgun (WGS) entry which is preliminary data.</text>
</comment>
<feature type="compositionally biased region" description="Acidic residues" evidence="1">
    <location>
        <begin position="242"/>
        <end position="267"/>
    </location>
</feature>
<evidence type="ECO:0000256" key="1">
    <source>
        <dbReference type="SAM" id="MobiDB-lite"/>
    </source>
</evidence>
<dbReference type="Proteomes" id="UP001498398">
    <property type="component" value="Unassembled WGS sequence"/>
</dbReference>
<dbReference type="EMBL" id="JBANRG010000004">
    <property type="protein sequence ID" value="KAK7467496.1"/>
    <property type="molecule type" value="Genomic_DNA"/>
</dbReference>
<evidence type="ECO:0008006" key="4">
    <source>
        <dbReference type="Google" id="ProtNLM"/>
    </source>
</evidence>
<proteinExistence type="predicted"/>
<feature type="region of interest" description="Disordered" evidence="1">
    <location>
        <begin position="27"/>
        <end position="65"/>
    </location>
</feature>
<evidence type="ECO:0000313" key="3">
    <source>
        <dbReference type="Proteomes" id="UP001498398"/>
    </source>
</evidence>
<sequence length="395" mass="43219">MSDEHDQIFFALPRNTQRRIDKAFDAFSKDASDSQPPKKKRKTAHADSGGGFVVENDDNMGTGGFLVEDSDTGGGFIVEDGAGGGGFLVEDSEEVAGGGGGFVPEEASSKLKTSTDRILFSSIPSALQLLDLPPDDEQVLSVFRNAASGWDDDHARSSRSRGSRSAEDMDVDSSEGTGWITRDDWRAVCSILLEQRSGPVQPPSEAASSPASAPPTRPTTRGSSRRTSRAISMDADARILVEDSDDDQDPYQQESDEAEEEEDEYIDPELAASSSRRRRRGAASANAKFRRHNSDSSEYESDDDFETGSGKSKPLTSRQKQTCLSAFALFFPDIDLDELPNKRIMIKDLQRVAGLLKEKLKAEEMVEMLETFSTQPDKSMSLEDFEKMMIAARLA</sequence>
<accession>A0ABR1JYR4</accession>
<evidence type="ECO:0000313" key="2">
    <source>
        <dbReference type="EMBL" id="KAK7467496.1"/>
    </source>
</evidence>
<reference evidence="2 3" key="1">
    <citation type="submission" date="2024-01" db="EMBL/GenBank/DDBJ databases">
        <title>A draft genome for the cacao thread blight pathogen Marasmiellus scandens.</title>
        <authorList>
            <person name="Baruah I.K."/>
            <person name="Leung J."/>
            <person name="Bukari Y."/>
            <person name="Amoako-Attah I."/>
            <person name="Meinhardt L.W."/>
            <person name="Bailey B.A."/>
            <person name="Cohen S.P."/>
        </authorList>
    </citation>
    <scope>NUCLEOTIDE SEQUENCE [LARGE SCALE GENOMIC DNA]</scope>
    <source>
        <strain evidence="2 3">GH-19</strain>
    </source>
</reference>
<feature type="region of interest" description="Disordered" evidence="1">
    <location>
        <begin position="145"/>
        <end position="179"/>
    </location>
</feature>
<dbReference type="SUPFAM" id="SSF47473">
    <property type="entry name" value="EF-hand"/>
    <property type="match status" value="1"/>
</dbReference>
<dbReference type="InterPro" id="IPR011992">
    <property type="entry name" value="EF-hand-dom_pair"/>
</dbReference>
<feature type="region of interest" description="Disordered" evidence="1">
    <location>
        <begin position="193"/>
        <end position="317"/>
    </location>
</feature>
<name>A0ABR1JYR4_9AGAR</name>
<gene>
    <name evidence="2" type="ORF">VKT23_004550</name>
</gene>
<protein>
    <recommendedName>
        <fullName evidence="4">EF-hand domain-containing protein</fullName>
    </recommendedName>
</protein>
<dbReference type="Gene3D" id="1.10.238.10">
    <property type="entry name" value="EF-hand"/>
    <property type="match status" value="1"/>
</dbReference>
<feature type="region of interest" description="Disordered" evidence="1">
    <location>
        <begin position="88"/>
        <end position="108"/>
    </location>
</feature>